<dbReference type="RefSeq" id="WP_092564200.1">
    <property type="nucleotide sequence ID" value="NZ_FOYZ01000023.1"/>
</dbReference>
<evidence type="ECO:0000313" key="1">
    <source>
        <dbReference type="EMBL" id="SFS07854.1"/>
    </source>
</evidence>
<accession>A0A1I6LWV1</accession>
<keyword evidence="2" id="KW-1185">Reference proteome</keyword>
<evidence type="ECO:0000313" key="2">
    <source>
        <dbReference type="Proteomes" id="UP000199659"/>
    </source>
</evidence>
<proteinExistence type="predicted"/>
<organism evidence="1 2">
    <name type="scientific">Anaeromicropila populeti</name>
    <dbReference type="NCBI Taxonomy" id="37658"/>
    <lineage>
        <taxon>Bacteria</taxon>
        <taxon>Bacillati</taxon>
        <taxon>Bacillota</taxon>
        <taxon>Clostridia</taxon>
        <taxon>Lachnospirales</taxon>
        <taxon>Lachnospiraceae</taxon>
        <taxon>Anaeromicropila</taxon>
    </lineage>
</organism>
<dbReference type="STRING" id="37658.SAMN05661086_03623"/>
<evidence type="ECO:0008006" key="3">
    <source>
        <dbReference type="Google" id="ProtNLM"/>
    </source>
</evidence>
<dbReference type="EMBL" id="FOYZ01000023">
    <property type="protein sequence ID" value="SFS07854.1"/>
    <property type="molecule type" value="Genomic_DNA"/>
</dbReference>
<gene>
    <name evidence="1" type="ORF">SAMN05661086_03623</name>
</gene>
<name>A0A1I6LWV1_9FIRM</name>
<dbReference type="Proteomes" id="UP000199659">
    <property type="component" value="Unassembled WGS sequence"/>
</dbReference>
<protein>
    <recommendedName>
        <fullName evidence="3">ParG protein</fullName>
    </recommendedName>
</protein>
<reference evidence="1 2" key="1">
    <citation type="submission" date="2016-10" db="EMBL/GenBank/DDBJ databases">
        <authorList>
            <person name="de Groot N.N."/>
        </authorList>
    </citation>
    <scope>NUCLEOTIDE SEQUENCE [LARGE SCALE GENOMIC DNA]</scope>
    <source>
        <strain evidence="1 2">743A</strain>
    </source>
</reference>
<dbReference type="AlphaFoldDB" id="A0A1I6LWV1"/>
<sequence>MGFAEKEQLRTRKRSVVSTLAGVGVEEQIEGQESIETLEGGKYVPAKKDSIVVVPAKEESRSKRVNLLLKPSLYKKAKEKCDEMGISVNECINQLLEVWTQK</sequence>